<feature type="binding site" evidence="9">
    <location>
        <begin position="139"/>
        <end position="140"/>
    </location>
    <ligand>
        <name>NAD(+)</name>
        <dbReference type="ChEBI" id="CHEBI:57540"/>
    </ligand>
</feature>
<keyword evidence="7 9" id="KW-0275">Fatty acid biosynthesis</keyword>
<evidence type="ECO:0000256" key="6">
    <source>
        <dbReference type="ARBA" id="ARBA00023098"/>
    </source>
</evidence>
<feature type="binding site" evidence="9">
    <location>
        <begin position="111"/>
        <end position="112"/>
    </location>
    <ligand>
        <name>NAD(+)</name>
        <dbReference type="ChEBI" id="CHEBI:57540"/>
    </ligand>
</feature>
<keyword evidence="2 9" id="KW-0444">Lipid biosynthesis</keyword>
<dbReference type="GO" id="GO:0051287">
    <property type="term" value="F:NAD binding"/>
    <property type="evidence" value="ECO:0007669"/>
    <property type="project" value="UniProtKB-UniRule"/>
</dbReference>
<keyword evidence="4 9" id="KW-0560">Oxidoreductase</keyword>
<feature type="binding site" evidence="9">
    <location>
        <position position="224"/>
    </location>
    <ligand>
        <name>substrate</name>
    </ligand>
</feature>
<dbReference type="InterPro" id="IPR024906">
    <property type="entry name" value="Eno_Rdtase_FAD-bd_dom"/>
</dbReference>
<evidence type="ECO:0000259" key="12">
    <source>
        <dbReference type="Pfam" id="PF12242"/>
    </source>
</evidence>
<evidence type="ECO:0000313" key="14">
    <source>
        <dbReference type="Proteomes" id="UP000316199"/>
    </source>
</evidence>
<dbReference type="PANTHER" id="PTHR37480:SF1">
    <property type="entry name" value="ENOYL-[ACYL-CARRIER-PROTEIN] REDUCTASE [NADH]"/>
    <property type="match status" value="1"/>
</dbReference>
<dbReference type="Pfam" id="PF12242">
    <property type="entry name" value="Eno-Rase_NADH_b"/>
    <property type="match status" value="1"/>
</dbReference>
<reference evidence="13 14" key="1">
    <citation type="submission" date="2019-02" db="EMBL/GenBank/DDBJ databases">
        <title>Prokaryotic population dynamics and viral predation in marine succession experiment using metagenomics: the confinement effect.</title>
        <authorList>
            <person name="Haro-Moreno J.M."/>
            <person name="Rodriguez-Valera F."/>
            <person name="Lopez-Perez M."/>
        </authorList>
    </citation>
    <scope>NUCLEOTIDE SEQUENCE [LARGE SCALE GENOMIC DNA]</scope>
    <source>
        <strain evidence="13">MED-G157</strain>
    </source>
</reference>
<dbReference type="Gene3D" id="3.40.50.720">
    <property type="entry name" value="NAD(P)-binding Rossmann-like Domain"/>
    <property type="match status" value="1"/>
</dbReference>
<dbReference type="EC" id="1.3.1.9" evidence="9"/>
<evidence type="ECO:0000256" key="2">
    <source>
        <dbReference type="ARBA" id="ARBA00022516"/>
    </source>
</evidence>
<organism evidence="13 14">
    <name type="scientific">OM182 bacterium</name>
    <dbReference type="NCBI Taxonomy" id="2510334"/>
    <lineage>
        <taxon>Bacteria</taxon>
        <taxon>Pseudomonadati</taxon>
        <taxon>Pseudomonadota</taxon>
        <taxon>Gammaproteobacteria</taxon>
        <taxon>OMG group</taxon>
        <taxon>OM182 clade</taxon>
    </lineage>
</organism>
<dbReference type="Pfam" id="PF12241">
    <property type="entry name" value="Enoyl_reductase"/>
    <property type="match status" value="1"/>
</dbReference>
<dbReference type="NCBIfam" id="NF010177">
    <property type="entry name" value="PRK13656.1"/>
    <property type="match status" value="1"/>
</dbReference>
<evidence type="ECO:0000256" key="8">
    <source>
        <dbReference type="ARBA" id="ARBA00048302"/>
    </source>
</evidence>
<comment type="caution">
    <text evidence="9">Lacks conserved residue(s) required for the propagation of feature annotation.</text>
</comment>
<feature type="domain" description="Trans-2-enoyl-CoA reductase-like NAD(P)H binding" evidence="12">
    <location>
        <begin position="2"/>
        <end position="79"/>
    </location>
</feature>
<dbReference type="HAMAP" id="MF_01838">
    <property type="entry name" value="FabV_reductase"/>
    <property type="match status" value="1"/>
</dbReference>
<evidence type="ECO:0000256" key="1">
    <source>
        <dbReference type="ARBA" id="ARBA00011245"/>
    </source>
</evidence>
<comment type="catalytic activity">
    <reaction evidence="9">
        <text>a 2,3-saturated acyl-[ACP] + NAD(+) = a (2E)-enoyl-[ACP] + NADH + H(+)</text>
        <dbReference type="Rhea" id="RHEA:10240"/>
        <dbReference type="Rhea" id="RHEA-COMP:9925"/>
        <dbReference type="Rhea" id="RHEA-COMP:9926"/>
        <dbReference type="ChEBI" id="CHEBI:15378"/>
        <dbReference type="ChEBI" id="CHEBI:57540"/>
        <dbReference type="ChEBI" id="CHEBI:57945"/>
        <dbReference type="ChEBI" id="CHEBI:78784"/>
        <dbReference type="ChEBI" id="CHEBI:78785"/>
        <dbReference type="EC" id="1.3.1.9"/>
    </reaction>
</comment>
<feature type="active site" description="Proton donor" evidence="9">
    <location>
        <position position="234"/>
    </location>
</feature>
<feature type="site" description="Plays an important role in discriminating NADH against NADPH" evidence="9">
    <location>
        <position position="75"/>
    </location>
</feature>
<comment type="pathway">
    <text evidence="9">Lipid metabolism; fatty acid biosynthesis.</text>
</comment>
<dbReference type="GO" id="GO:0050343">
    <property type="term" value="F:trans-2-enoyl-CoA reductase (NADH) activity"/>
    <property type="evidence" value="ECO:0007669"/>
    <property type="project" value="UniProtKB-EC"/>
</dbReference>
<dbReference type="InterPro" id="IPR010758">
    <property type="entry name" value="Trans-2-enoyl-CoA_reductase"/>
</dbReference>
<dbReference type="PANTHER" id="PTHR37480">
    <property type="entry name" value="ENOYL-[ACYL-CARRIER-PROTEIN] REDUCTASE [NADH]"/>
    <property type="match status" value="1"/>
</dbReference>
<dbReference type="EMBL" id="SHAG01000001">
    <property type="protein sequence ID" value="RZO77653.1"/>
    <property type="molecule type" value="Genomic_DNA"/>
</dbReference>
<keyword evidence="5 9" id="KW-0520">NAD</keyword>
<evidence type="ECO:0000256" key="7">
    <source>
        <dbReference type="ARBA" id="ARBA00023160"/>
    </source>
</evidence>
<evidence type="ECO:0000256" key="4">
    <source>
        <dbReference type="ARBA" id="ARBA00023002"/>
    </source>
</evidence>
<dbReference type="GO" id="GO:0006633">
    <property type="term" value="P:fatty acid biosynthetic process"/>
    <property type="evidence" value="ECO:0007669"/>
    <property type="project" value="UniProtKB-UniRule"/>
</dbReference>
<comment type="caution">
    <text evidence="13">The sequence shown here is derived from an EMBL/GenBank/DDBJ whole genome shotgun (WGS) entry which is preliminary data.</text>
</comment>
<feature type="binding site" evidence="9">
    <location>
        <position position="243"/>
    </location>
    <ligand>
        <name>NAD(+)</name>
        <dbReference type="ChEBI" id="CHEBI:57540"/>
    </ligand>
</feature>
<keyword evidence="3 9" id="KW-0276">Fatty acid metabolism</keyword>
<gene>
    <name evidence="9" type="primary">fabV</name>
    <name evidence="13" type="ORF">EVA68_00035</name>
</gene>
<name>A0A520S599_9GAMM</name>
<evidence type="ECO:0000256" key="5">
    <source>
        <dbReference type="ARBA" id="ARBA00023027"/>
    </source>
</evidence>
<keyword evidence="6 9" id="KW-0443">Lipid metabolism</keyword>
<accession>A0A520S599</accession>
<feature type="domain" description="Trans-2-enoyl-CoA reductase catalytic" evidence="11">
    <location>
        <begin position="82"/>
        <end position="316"/>
    </location>
</feature>
<evidence type="ECO:0000256" key="9">
    <source>
        <dbReference type="HAMAP-Rule" id="MF_01838"/>
    </source>
</evidence>
<dbReference type="Proteomes" id="UP000316199">
    <property type="component" value="Unassembled WGS sequence"/>
</dbReference>
<feature type="binding site" evidence="9">
    <location>
        <begin position="272"/>
        <end position="274"/>
    </location>
    <ligand>
        <name>NAD(+)</name>
        <dbReference type="ChEBI" id="CHEBI:57540"/>
    </ligand>
</feature>
<comment type="similarity">
    <text evidence="9">Belongs to the TER reductase family.</text>
</comment>
<comment type="catalytic activity">
    <reaction evidence="8">
        <text>a 2,3-saturated acyl-CoA + NAD(+) = a (2E)-enoyl-CoA + NADH + H(+)</text>
        <dbReference type="Rhea" id="RHEA:18177"/>
        <dbReference type="ChEBI" id="CHEBI:15378"/>
        <dbReference type="ChEBI" id="CHEBI:57540"/>
        <dbReference type="ChEBI" id="CHEBI:57945"/>
        <dbReference type="ChEBI" id="CHEBI:58856"/>
        <dbReference type="ChEBI" id="CHEBI:65111"/>
        <dbReference type="EC" id="1.3.1.44"/>
    </reaction>
</comment>
<evidence type="ECO:0000259" key="10">
    <source>
        <dbReference type="Pfam" id="PF07055"/>
    </source>
</evidence>
<protein>
    <recommendedName>
        <fullName evidence="9">Enoyl-[acyl-carrier-protein] reductase [NADH]</fullName>
        <shortName evidence="9">ENR</shortName>
        <ecNumber evidence="9">1.3.1.9</ecNumber>
    </recommendedName>
</protein>
<proteinExistence type="inferred from homology"/>
<evidence type="ECO:0000256" key="3">
    <source>
        <dbReference type="ARBA" id="ARBA00022832"/>
    </source>
</evidence>
<dbReference type="GO" id="GO:0004318">
    <property type="term" value="F:enoyl-[acyl-carrier-protein] reductase (NADH) activity"/>
    <property type="evidence" value="ECO:0007669"/>
    <property type="project" value="UniProtKB-UniRule"/>
</dbReference>
<dbReference type="AlphaFoldDB" id="A0A520S599"/>
<dbReference type="Pfam" id="PF07055">
    <property type="entry name" value="Eno-Rase_FAD_bd"/>
    <property type="match status" value="1"/>
</dbReference>
<dbReference type="InterPro" id="IPR024910">
    <property type="entry name" value="Enoyl-CoA_Rdtase_cat_dom"/>
</dbReference>
<comment type="function">
    <text evidence="9">Involved in the final reduction of the elongation cycle of fatty acid synthesis (FAS II). Catalyzes the reduction of a carbon-carbon double bond in an enoyl moiety that is covalently linked to an acyl carrier protein (ACP).</text>
</comment>
<evidence type="ECO:0000259" key="11">
    <source>
        <dbReference type="Pfam" id="PF12241"/>
    </source>
</evidence>
<dbReference type="UniPathway" id="UPA00094"/>
<dbReference type="InterPro" id="IPR050048">
    <property type="entry name" value="FabV-like_NADH_b"/>
</dbReference>
<comment type="subunit">
    <text evidence="1 9">Monomer.</text>
</comment>
<dbReference type="NCBIfam" id="NF043048">
    <property type="entry name" value="EnoyACPredFabV"/>
    <property type="match status" value="1"/>
</dbReference>
<feature type="binding site" evidence="9">
    <location>
        <begin position="74"/>
        <end position="75"/>
    </location>
    <ligand>
        <name>NAD(+)</name>
        <dbReference type="ChEBI" id="CHEBI:57540"/>
    </ligand>
</feature>
<sequence>MIIEPRIKGFLCTTAHPVGCAQEVLQQIAYVKKKGPIKNGPSRVLIIGASGGYGMASRISAAFGSEASTVGVFYERPAQKKRTASPGWYKSAAFSREAANNGLYVGNINGDAYSNEVKKQTVELIKRDLDKVDMVVYSLAAPQRTLPDGTVFRSVLKPIGRPFSGVTIDINTSKIRPVSLEPASENEITETVKVMGGEDWELWIKTLMEGGALAEGCITTNYTYLGSEVTWPIYNHGTIGKAKEDLDRAARFINAQLSSLGGTARVAVMKGLLTSASSAIPGMALYLSLLYKVMKEAGSHEDCIQQTTRLFSSKLFGEGDLVTDDAGRIRMDEWELAEDIQSYVSRNWLKVTESNLRELTDFTGYQKAFLQLHGFGFQDIDYLADVSPSVAMTLVG</sequence>
<feature type="domain" description="Enoyl reductase FAD binding" evidence="10">
    <location>
        <begin position="323"/>
        <end position="386"/>
    </location>
</feature>
<evidence type="ECO:0000313" key="13">
    <source>
        <dbReference type="EMBL" id="RZO77653.1"/>
    </source>
</evidence>